<accession>A0A069PMD1</accession>
<dbReference type="GO" id="GO:0016491">
    <property type="term" value="F:oxidoreductase activity"/>
    <property type="evidence" value="ECO:0007669"/>
    <property type="project" value="UniProtKB-KW"/>
</dbReference>
<dbReference type="STRING" id="60547.GCA_000751215_06767"/>
<feature type="domain" description="FAD dependent oxidoreductase" evidence="2">
    <location>
        <begin position="9"/>
        <end position="353"/>
    </location>
</feature>
<evidence type="ECO:0000259" key="2">
    <source>
        <dbReference type="Pfam" id="PF01266"/>
    </source>
</evidence>
<dbReference type="InterPro" id="IPR036188">
    <property type="entry name" value="FAD/NAD-bd_sf"/>
</dbReference>
<keyword evidence="4" id="KW-1185">Reference proteome</keyword>
<dbReference type="Pfam" id="PF01266">
    <property type="entry name" value="DAO"/>
    <property type="match status" value="1"/>
</dbReference>
<evidence type="ECO:0000256" key="1">
    <source>
        <dbReference type="ARBA" id="ARBA00023002"/>
    </source>
</evidence>
<comment type="caution">
    <text evidence="3">The sequence shown here is derived from an EMBL/GenBank/DDBJ whole genome shotgun (WGS) entry which is preliminary data.</text>
</comment>
<dbReference type="EMBL" id="JFHC01000089">
    <property type="protein sequence ID" value="KDR38456.1"/>
    <property type="molecule type" value="Genomic_DNA"/>
</dbReference>
<evidence type="ECO:0000313" key="3">
    <source>
        <dbReference type="EMBL" id="KDR38456.1"/>
    </source>
</evidence>
<dbReference type="PANTHER" id="PTHR13847">
    <property type="entry name" value="SARCOSINE DEHYDROGENASE-RELATED"/>
    <property type="match status" value="1"/>
</dbReference>
<dbReference type="Proteomes" id="UP000027466">
    <property type="component" value="Unassembled WGS sequence"/>
</dbReference>
<dbReference type="PRINTS" id="PR00411">
    <property type="entry name" value="PNDRDTASEI"/>
</dbReference>
<sequence length="376" mass="39929">MNATGEGADVIVIGGGLHGLSSALHLARRGARVAVLESDVCGRHASGVNAGGVRTLGRHDAEIALSLASRDVWFDLPALVGDDAGFVPSGQLKIAENETELDDCRARVARLNALGFTHEVLVDASAVRERVPSLSRHVAGGIWVEHDGYALPFRAVTAFRRAAERLGVVIREQCAARTLRRQHGLWEIEAGNHVWRAPRVVNAAGAWAGEFARQAGEPVPVEPRGLMLMVTQAVPAFIEPVLGATGRPLSFKQFRNGTVVIGGALECAANMRERRCDIDFAQLGKSARTVTDLFPHLRQIAVNRAWAGIEAFMPDGIPVISCSGTQAGLVHAFGFSAHGFELAPVVGSVVAQLVCDGRSPLAVDAFRIGRFAAAQA</sequence>
<reference evidence="3 4" key="1">
    <citation type="submission" date="2014-03" db="EMBL/GenBank/DDBJ databases">
        <title>Draft Genome Sequences of Four Burkholderia Strains.</title>
        <authorList>
            <person name="Liu X.Y."/>
            <person name="Li C.X."/>
            <person name="Xu J.H."/>
        </authorList>
    </citation>
    <scope>NUCLEOTIDE SEQUENCE [LARGE SCALE GENOMIC DNA]</scope>
    <source>
        <strain evidence="3 4">DSM 50014</strain>
    </source>
</reference>
<proteinExistence type="predicted"/>
<evidence type="ECO:0000313" key="4">
    <source>
        <dbReference type="Proteomes" id="UP000027466"/>
    </source>
</evidence>
<dbReference type="PANTHER" id="PTHR13847:SF287">
    <property type="entry name" value="FAD-DEPENDENT OXIDOREDUCTASE DOMAIN-CONTAINING PROTEIN 1"/>
    <property type="match status" value="1"/>
</dbReference>
<dbReference type="SUPFAM" id="SSF51905">
    <property type="entry name" value="FAD/NAD(P)-binding domain"/>
    <property type="match status" value="1"/>
</dbReference>
<name>A0A069PMD1_9BURK</name>
<dbReference type="GO" id="GO:0005737">
    <property type="term" value="C:cytoplasm"/>
    <property type="evidence" value="ECO:0007669"/>
    <property type="project" value="TreeGrafter"/>
</dbReference>
<gene>
    <name evidence="3" type="ORF">BG61_39955</name>
</gene>
<organism evidence="3 4">
    <name type="scientific">Caballeronia glathei</name>
    <dbReference type="NCBI Taxonomy" id="60547"/>
    <lineage>
        <taxon>Bacteria</taxon>
        <taxon>Pseudomonadati</taxon>
        <taxon>Pseudomonadota</taxon>
        <taxon>Betaproteobacteria</taxon>
        <taxon>Burkholderiales</taxon>
        <taxon>Burkholderiaceae</taxon>
        <taxon>Caballeronia</taxon>
    </lineage>
</organism>
<protein>
    <submittedName>
        <fullName evidence="3">FAD-dependent oxidoreductase</fullName>
    </submittedName>
</protein>
<keyword evidence="1" id="KW-0560">Oxidoreductase</keyword>
<dbReference type="InterPro" id="IPR006076">
    <property type="entry name" value="FAD-dep_OxRdtase"/>
</dbReference>
<dbReference type="RefSeq" id="WP_035940261.1">
    <property type="nucleotide sequence ID" value="NZ_CADFFX010000057.1"/>
</dbReference>
<dbReference type="AlphaFoldDB" id="A0A069PMD1"/>
<dbReference type="Gene3D" id="3.50.50.60">
    <property type="entry name" value="FAD/NAD(P)-binding domain"/>
    <property type="match status" value="1"/>
</dbReference>
<dbReference type="Gene3D" id="3.30.9.10">
    <property type="entry name" value="D-Amino Acid Oxidase, subunit A, domain 2"/>
    <property type="match status" value="1"/>
</dbReference>